<dbReference type="STRING" id="320771.Cflav_PD1744"/>
<evidence type="ECO:0000313" key="1">
    <source>
        <dbReference type="EMBL" id="EEF58554.1"/>
    </source>
</evidence>
<gene>
    <name evidence="1" type="ORF">Cflav_PD1744</name>
</gene>
<dbReference type="EMBL" id="ABOX02000041">
    <property type="protein sequence ID" value="EEF58554.1"/>
    <property type="molecule type" value="Genomic_DNA"/>
</dbReference>
<sequence>MPKEISEWQEGFGFEAALPALPQIKSTLRPMTNKVFIPKAMVFQSPFSSIFSFVHSGSFPRFGN</sequence>
<keyword evidence="2" id="KW-1185">Reference proteome</keyword>
<proteinExistence type="predicted"/>
<comment type="caution">
    <text evidence="1">The sequence shown here is derived from an EMBL/GenBank/DDBJ whole genome shotgun (WGS) entry which is preliminary data.</text>
</comment>
<dbReference type="Proteomes" id="UP000003688">
    <property type="component" value="Unassembled WGS sequence"/>
</dbReference>
<accession>B9XNL4</accession>
<organism evidence="1 2">
    <name type="scientific">Pedosphaera parvula (strain Ellin514)</name>
    <dbReference type="NCBI Taxonomy" id="320771"/>
    <lineage>
        <taxon>Bacteria</taxon>
        <taxon>Pseudomonadati</taxon>
        <taxon>Verrucomicrobiota</taxon>
        <taxon>Pedosphaerae</taxon>
        <taxon>Pedosphaerales</taxon>
        <taxon>Pedosphaeraceae</taxon>
        <taxon>Pedosphaera</taxon>
    </lineage>
</organism>
<reference evidence="1 2" key="1">
    <citation type="journal article" date="2011" name="J. Bacteriol.">
        <title>Genome sequence of 'Pedosphaera parvula' Ellin514, an aerobic Verrucomicrobial isolate from pasture soil.</title>
        <authorList>
            <person name="Kant R."/>
            <person name="van Passel M.W."/>
            <person name="Sangwan P."/>
            <person name="Palva A."/>
            <person name="Lucas S."/>
            <person name="Copeland A."/>
            <person name="Lapidus A."/>
            <person name="Glavina Del Rio T."/>
            <person name="Dalin E."/>
            <person name="Tice H."/>
            <person name="Bruce D."/>
            <person name="Goodwin L."/>
            <person name="Pitluck S."/>
            <person name="Chertkov O."/>
            <person name="Larimer F.W."/>
            <person name="Land M.L."/>
            <person name="Hauser L."/>
            <person name="Brettin T.S."/>
            <person name="Detter J.C."/>
            <person name="Han S."/>
            <person name="de Vos W.M."/>
            <person name="Janssen P.H."/>
            <person name="Smidt H."/>
        </authorList>
    </citation>
    <scope>NUCLEOTIDE SEQUENCE [LARGE SCALE GENOMIC DNA]</scope>
    <source>
        <strain evidence="1 2">Ellin514</strain>
    </source>
</reference>
<protein>
    <submittedName>
        <fullName evidence="1">Uncharacterized protein</fullName>
    </submittedName>
</protein>
<name>B9XNL4_PEDPL</name>
<dbReference type="AlphaFoldDB" id="B9XNL4"/>
<evidence type="ECO:0000313" key="2">
    <source>
        <dbReference type="Proteomes" id="UP000003688"/>
    </source>
</evidence>